<name>A0A8G1UDI2_9ACTN</name>
<evidence type="ECO:0000256" key="1">
    <source>
        <dbReference type="SAM" id="MobiDB-lite"/>
    </source>
</evidence>
<feature type="compositionally biased region" description="Low complexity" evidence="1">
    <location>
        <begin position="1"/>
        <end position="23"/>
    </location>
</feature>
<evidence type="ECO:0000313" key="3">
    <source>
        <dbReference type="Proteomes" id="UP000267408"/>
    </source>
</evidence>
<reference evidence="2 3" key="1">
    <citation type="submission" date="2018-11" db="EMBL/GenBank/DDBJ databases">
        <title>Sequencing the genomes of 1000 actinobacteria strains.</title>
        <authorList>
            <person name="Klenk H.-P."/>
        </authorList>
    </citation>
    <scope>NUCLEOTIDE SEQUENCE [LARGE SCALE GENOMIC DNA]</scope>
    <source>
        <strain evidence="2 3">DSM 44780</strain>
    </source>
</reference>
<protein>
    <submittedName>
        <fullName evidence="2">Uncharacterized protein</fullName>
    </submittedName>
</protein>
<dbReference type="Proteomes" id="UP000267408">
    <property type="component" value="Unassembled WGS sequence"/>
</dbReference>
<accession>A0A8G1UDI2</accession>
<evidence type="ECO:0000313" key="2">
    <source>
        <dbReference type="EMBL" id="ROR41996.1"/>
    </source>
</evidence>
<dbReference type="RefSeq" id="WP_162869909.1">
    <property type="nucleotide sequence ID" value="NZ_RJVJ01000001.1"/>
</dbReference>
<sequence length="56" mass="5795">MPFVADRTTAPTATPSAAAARAAAPRRRRALPADPRTAAALQRALDRRDNGAPAAD</sequence>
<dbReference type="EMBL" id="RJVJ01000001">
    <property type="protein sequence ID" value="ROR41996.1"/>
    <property type="molecule type" value="Genomic_DNA"/>
</dbReference>
<feature type="region of interest" description="Disordered" evidence="1">
    <location>
        <begin position="1"/>
        <end position="37"/>
    </location>
</feature>
<gene>
    <name evidence="2" type="ORF">EDD39_0109</name>
</gene>
<comment type="caution">
    <text evidence="2">The sequence shown here is derived from an EMBL/GenBank/DDBJ whole genome shotgun (WGS) entry which is preliminary data.</text>
</comment>
<proteinExistence type="predicted"/>
<organism evidence="2 3">
    <name type="scientific">Kitasatospora cineracea</name>
    <dbReference type="NCBI Taxonomy" id="88074"/>
    <lineage>
        <taxon>Bacteria</taxon>
        <taxon>Bacillati</taxon>
        <taxon>Actinomycetota</taxon>
        <taxon>Actinomycetes</taxon>
        <taxon>Kitasatosporales</taxon>
        <taxon>Streptomycetaceae</taxon>
        <taxon>Kitasatospora</taxon>
    </lineage>
</organism>
<dbReference type="AlphaFoldDB" id="A0A8G1UDI2"/>